<organism evidence="3">
    <name type="scientific">Stegastes partitus</name>
    <name type="common">bicolor damselfish</name>
    <dbReference type="NCBI Taxonomy" id="144197"/>
    <lineage>
        <taxon>Eukaryota</taxon>
        <taxon>Metazoa</taxon>
        <taxon>Chordata</taxon>
        <taxon>Craniata</taxon>
        <taxon>Vertebrata</taxon>
        <taxon>Euteleostomi</taxon>
        <taxon>Actinopterygii</taxon>
        <taxon>Neopterygii</taxon>
        <taxon>Teleostei</taxon>
        <taxon>Neoteleostei</taxon>
        <taxon>Acanthomorphata</taxon>
        <taxon>Ovalentaria</taxon>
        <taxon>Pomacentridae</taxon>
        <taxon>Stegastes</taxon>
    </lineage>
</organism>
<keyword evidence="2" id="KW-1133">Transmembrane helix</keyword>
<keyword evidence="2" id="KW-0472">Membrane</keyword>
<dbReference type="STRING" id="144197.ENSSPAP00000018917"/>
<evidence type="ECO:0000256" key="2">
    <source>
        <dbReference type="SAM" id="Phobius"/>
    </source>
</evidence>
<dbReference type="Ensembl" id="ENSSPAT00000019204.1">
    <property type="protein sequence ID" value="ENSSPAP00000018917.1"/>
    <property type="gene ID" value="ENSSPAG00000014268.1"/>
</dbReference>
<dbReference type="GeneTree" id="ENSGT00410000025882"/>
<dbReference type="PANTHER" id="PTHR47730">
    <property type="entry name" value="SMALL INTEGRAL MEMBRANE PROTEIN 29"/>
    <property type="match status" value="1"/>
</dbReference>
<evidence type="ECO:0000313" key="3">
    <source>
        <dbReference type="Ensembl" id="ENSSPAP00000018917.1"/>
    </source>
</evidence>
<feature type="compositionally biased region" description="Basic and acidic residues" evidence="1">
    <location>
        <begin position="73"/>
        <end position="86"/>
    </location>
</feature>
<feature type="transmembrane region" description="Helical" evidence="2">
    <location>
        <begin position="23"/>
        <end position="45"/>
    </location>
</feature>
<feature type="region of interest" description="Disordered" evidence="1">
    <location>
        <begin position="66"/>
        <end position="93"/>
    </location>
</feature>
<dbReference type="InterPro" id="IPR043239">
    <property type="entry name" value="SMIM29"/>
</dbReference>
<dbReference type="PANTHER" id="PTHR47730:SF1">
    <property type="entry name" value="SMALL INTEGRAL MEMBRANE PROTEIN 29"/>
    <property type="match status" value="1"/>
</dbReference>
<accession>A0A3B5AZI4</accession>
<proteinExistence type="predicted"/>
<dbReference type="AlphaFoldDB" id="A0A3B5AZI4"/>
<reference evidence="3" key="1">
    <citation type="submission" date="2023-09" db="UniProtKB">
        <authorList>
            <consortium name="Ensembl"/>
        </authorList>
    </citation>
    <scope>IDENTIFICATION</scope>
</reference>
<sequence length="93" mass="11169">MEHLNTTTPNISPPNNKPEFPGYYVLIPFVLLTLVGCIVAVVCYIRRRSRLDELRHRLIPMYTYDPTEEQDDWGDKKRERRWEEGKQHKRRGK</sequence>
<evidence type="ECO:0008006" key="4">
    <source>
        <dbReference type="Google" id="ProtNLM"/>
    </source>
</evidence>
<keyword evidence="2" id="KW-0812">Transmembrane</keyword>
<name>A0A3B5AZI4_9TELE</name>
<evidence type="ECO:0000256" key="1">
    <source>
        <dbReference type="SAM" id="MobiDB-lite"/>
    </source>
</evidence>
<protein>
    <recommendedName>
        <fullName evidence="4">Small integral membrane protein 29</fullName>
    </recommendedName>
</protein>